<name>A0A7U6JHL4_9GAMM</name>
<dbReference type="Proteomes" id="UP000031631">
    <property type="component" value="Chromosome"/>
</dbReference>
<evidence type="ECO:0000313" key="1">
    <source>
        <dbReference type="EMBL" id="BAO43330.1"/>
    </source>
</evidence>
<sequence>MKQRKKVKYVHEGPYVAEVEVELLEDDTGWSPYLSVDDAYKLDDIREAIRQGDLEAAAKYGRIYELRPVAHQ</sequence>
<organism evidence="1 2">
    <name type="scientific">Thiolapillus brandeum</name>
    <dbReference type="NCBI Taxonomy" id="1076588"/>
    <lineage>
        <taxon>Bacteria</taxon>
        <taxon>Pseudomonadati</taxon>
        <taxon>Pseudomonadota</taxon>
        <taxon>Gammaproteobacteria</taxon>
        <taxon>Chromatiales</taxon>
        <taxon>Sedimenticolaceae</taxon>
        <taxon>Thiolapillus</taxon>
    </lineage>
</organism>
<keyword evidence="2" id="KW-1185">Reference proteome</keyword>
<dbReference type="AlphaFoldDB" id="A0A7U6JHL4"/>
<protein>
    <submittedName>
        <fullName evidence="1">Uncharacterized protein</fullName>
    </submittedName>
</protein>
<dbReference type="EMBL" id="AP012273">
    <property type="protein sequence ID" value="BAO43330.1"/>
    <property type="molecule type" value="Genomic_DNA"/>
</dbReference>
<dbReference type="OrthoDB" id="427383at2"/>
<evidence type="ECO:0000313" key="2">
    <source>
        <dbReference type="Proteomes" id="UP000031631"/>
    </source>
</evidence>
<dbReference type="RefSeq" id="WP_041070031.1">
    <property type="nucleotide sequence ID" value="NZ_AP012273.1"/>
</dbReference>
<gene>
    <name evidence="1" type="ORF">TBH_C0384</name>
</gene>
<dbReference type="KEGG" id="tbn:TBH_C0384"/>
<proteinExistence type="predicted"/>
<reference evidence="1 2" key="1">
    <citation type="journal article" date="2014" name="PLoS ONE">
        <title>Physiological and genomic features of a novel sulfur-oxidizing gammaproteobacterium belonging to a previously uncultivated symbiotic lineage isolated from a hydrothermal vent.</title>
        <authorList>
            <person name="Nunoura T."/>
            <person name="Takaki Y."/>
            <person name="Kazama H."/>
            <person name="Kakuta J."/>
            <person name="Shimamura S."/>
            <person name="Makita H."/>
            <person name="Hirai M."/>
            <person name="Miyazaki M."/>
            <person name="Takai K."/>
        </authorList>
    </citation>
    <scope>NUCLEOTIDE SEQUENCE [LARGE SCALE GENOMIC DNA]</scope>
    <source>
        <strain evidence="1 2">Hiromi1</strain>
    </source>
</reference>
<accession>A0A7U6JHL4</accession>